<reference evidence="4 5" key="1">
    <citation type="submission" date="2017-11" db="EMBL/GenBank/DDBJ databases">
        <title>De novo assembly and phasing of dikaryotic genomes from two isolates of Puccinia coronata f. sp. avenae, the causal agent of oat crown rust.</title>
        <authorList>
            <person name="Miller M.E."/>
            <person name="Zhang Y."/>
            <person name="Omidvar V."/>
            <person name="Sperschneider J."/>
            <person name="Schwessinger B."/>
            <person name="Raley C."/>
            <person name="Palmer J.M."/>
            <person name="Garnica D."/>
            <person name="Upadhyaya N."/>
            <person name="Rathjen J."/>
            <person name="Taylor J.M."/>
            <person name="Park R.F."/>
            <person name="Dodds P.N."/>
            <person name="Hirsch C.D."/>
            <person name="Kianian S.F."/>
            <person name="Figueroa M."/>
        </authorList>
    </citation>
    <scope>NUCLEOTIDE SEQUENCE [LARGE SCALE GENOMIC DNA]</scope>
    <source>
        <strain evidence="3">12NC29</strain>
        <strain evidence="2">12SD80</strain>
    </source>
</reference>
<evidence type="ECO:0000313" key="4">
    <source>
        <dbReference type="Proteomes" id="UP000235388"/>
    </source>
</evidence>
<dbReference type="EMBL" id="PGCI01000050">
    <property type="protein sequence ID" value="PLW45262.1"/>
    <property type="molecule type" value="Genomic_DNA"/>
</dbReference>
<sequence length="81" mass="8492">MKPNNLSDRPVITIRTKPAPNGLAMVWTTPGTTYQPATGGVGDTGVTSSRLMRSPHAPMAEPPPTLYVPVLSSLEGCATDD</sequence>
<dbReference type="AlphaFoldDB" id="A0A2N5VSZ8"/>
<comment type="caution">
    <text evidence="3">The sequence shown here is derived from an EMBL/GenBank/DDBJ whole genome shotgun (WGS) entry which is preliminary data.</text>
</comment>
<dbReference type="EMBL" id="PGCJ01000068">
    <property type="protein sequence ID" value="PLW53115.1"/>
    <property type="molecule type" value="Genomic_DNA"/>
</dbReference>
<evidence type="ECO:0000313" key="3">
    <source>
        <dbReference type="EMBL" id="PLW53115.1"/>
    </source>
</evidence>
<dbReference type="Proteomes" id="UP000235392">
    <property type="component" value="Unassembled WGS sequence"/>
</dbReference>
<evidence type="ECO:0000256" key="1">
    <source>
        <dbReference type="SAM" id="MobiDB-lite"/>
    </source>
</evidence>
<evidence type="ECO:0000313" key="2">
    <source>
        <dbReference type="EMBL" id="PLW45262.1"/>
    </source>
</evidence>
<proteinExistence type="predicted"/>
<gene>
    <name evidence="3" type="ORF">PCANC_05833</name>
    <name evidence="2" type="ORF">PCASD_03976</name>
</gene>
<organism evidence="3 4">
    <name type="scientific">Puccinia coronata f. sp. avenae</name>
    <dbReference type="NCBI Taxonomy" id="200324"/>
    <lineage>
        <taxon>Eukaryota</taxon>
        <taxon>Fungi</taxon>
        <taxon>Dikarya</taxon>
        <taxon>Basidiomycota</taxon>
        <taxon>Pucciniomycotina</taxon>
        <taxon>Pucciniomycetes</taxon>
        <taxon>Pucciniales</taxon>
        <taxon>Pucciniaceae</taxon>
        <taxon>Puccinia</taxon>
    </lineage>
</organism>
<accession>A0A2N5VSZ8</accession>
<evidence type="ECO:0000313" key="5">
    <source>
        <dbReference type="Proteomes" id="UP000235392"/>
    </source>
</evidence>
<name>A0A2N5VSZ8_9BASI</name>
<feature type="region of interest" description="Disordered" evidence="1">
    <location>
        <begin position="32"/>
        <end position="64"/>
    </location>
</feature>
<dbReference type="Proteomes" id="UP000235388">
    <property type="component" value="Unassembled WGS sequence"/>
</dbReference>
<keyword evidence="4" id="KW-1185">Reference proteome</keyword>
<protein>
    <submittedName>
        <fullName evidence="3">Uncharacterized protein</fullName>
    </submittedName>
</protein>